<protein>
    <recommendedName>
        <fullName evidence="3">Replication protein P</fullName>
    </recommendedName>
</protein>
<sequence length="239" mass="26827">MKPVDELLQAARVTLTTSSPTPIGEPVAENVTPLEQQVRRAVRRVFATLKTAFPAWYEKHYGDARAEQLARRVWMTGIQDLSDEAVNRGLQRMVLECKFPPSPSDFMDLCKRVDDLPSEAQAWDEALRGSYSHKAVKIAAEATSTFDLRAGTHNDKALKQRFERNYAIVMRRAQTGQPLEGRIAKGIGSDSMRPREQVQLEHSRKEAEALVIAQGIPANPQSARAMLLAKLNIRRDDHV</sequence>
<dbReference type="Pfam" id="PF06992">
    <property type="entry name" value="Phage_lambda_P"/>
    <property type="match status" value="1"/>
</dbReference>
<evidence type="ECO:0008006" key="3">
    <source>
        <dbReference type="Google" id="ProtNLM"/>
    </source>
</evidence>
<organism evidence="1 2">
    <name type="scientific">Pseudomonas mandelii</name>
    <dbReference type="NCBI Taxonomy" id="75612"/>
    <lineage>
        <taxon>Bacteria</taxon>
        <taxon>Pseudomonadati</taxon>
        <taxon>Pseudomonadota</taxon>
        <taxon>Gammaproteobacteria</taxon>
        <taxon>Pseudomonadales</taxon>
        <taxon>Pseudomonadaceae</taxon>
        <taxon>Pseudomonas</taxon>
    </lineage>
</organism>
<dbReference type="InterPro" id="IPR009731">
    <property type="entry name" value="P-like"/>
</dbReference>
<dbReference type="EMBL" id="JAAQXV010000001">
    <property type="protein sequence ID" value="NMZ78423.1"/>
    <property type="molecule type" value="Genomic_DNA"/>
</dbReference>
<evidence type="ECO:0000313" key="2">
    <source>
        <dbReference type="Proteomes" id="UP000548707"/>
    </source>
</evidence>
<dbReference type="Proteomes" id="UP000548707">
    <property type="component" value="Unassembled WGS sequence"/>
</dbReference>
<reference evidence="1 2" key="1">
    <citation type="journal article" date="2020" name="Front. Microbiol.">
        <title>Genetic Organization of the aprX-lipA2 Operon Affects the Proteolytic Potential of Pseudomonas Species in Milk.</title>
        <authorList>
            <person name="Maier C."/>
            <person name="Huptas C."/>
            <person name="von Neubeck M."/>
            <person name="Scherer S."/>
            <person name="Wenning M."/>
            <person name="Lucking G."/>
        </authorList>
    </citation>
    <scope>NUCLEOTIDE SEQUENCE [LARGE SCALE GENOMIC DNA]</scope>
    <source>
        <strain evidence="1 2">WS 5114</strain>
    </source>
</reference>
<gene>
    <name evidence="1" type="ORF">HBO26_03755</name>
</gene>
<comment type="caution">
    <text evidence="1">The sequence shown here is derived from an EMBL/GenBank/DDBJ whole genome shotgun (WGS) entry which is preliminary data.</text>
</comment>
<dbReference type="AlphaFoldDB" id="A0AB36CRH5"/>
<dbReference type="GO" id="GO:0006270">
    <property type="term" value="P:DNA replication initiation"/>
    <property type="evidence" value="ECO:0007669"/>
    <property type="project" value="InterPro"/>
</dbReference>
<dbReference type="RefSeq" id="WP_169856422.1">
    <property type="nucleotide sequence ID" value="NZ_JAAQXV010000001.1"/>
</dbReference>
<name>A0AB36CRH5_9PSED</name>
<evidence type="ECO:0000313" key="1">
    <source>
        <dbReference type="EMBL" id="NMZ78423.1"/>
    </source>
</evidence>
<proteinExistence type="predicted"/>
<accession>A0AB36CRH5</accession>